<organism evidence="2 3">
    <name type="scientific">Juglans regia</name>
    <name type="common">English walnut</name>
    <dbReference type="NCBI Taxonomy" id="51240"/>
    <lineage>
        <taxon>Eukaryota</taxon>
        <taxon>Viridiplantae</taxon>
        <taxon>Streptophyta</taxon>
        <taxon>Embryophyta</taxon>
        <taxon>Tracheophyta</taxon>
        <taxon>Spermatophyta</taxon>
        <taxon>Magnoliopsida</taxon>
        <taxon>eudicotyledons</taxon>
        <taxon>Gunneridae</taxon>
        <taxon>Pentapetalae</taxon>
        <taxon>rosids</taxon>
        <taxon>fabids</taxon>
        <taxon>Fagales</taxon>
        <taxon>Juglandaceae</taxon>
        <taxon>Juglans</taxon>
    </lineage>
</organism>
<dbReference type="InterPro" id="IPR001890">
    <property type="entry name" value="RNA-binding_CRM"/>
</dbReference>
<dbReference type="GO" id="GO:0003723">
    <property type="term" value="F:RNA binding"/>
    <property type="evidence" value="ECO:0007669"/>
    <property type="project" value="UniProtKB-UniRule"/>
</dbReference>
<evidence type="ECO:0000313" key="3">
    <source>
        <dbReference type="RefSeq" id="XP_018822553.1"/>
    </source>
</evidence>
<dbReference type="Proteomes" id="UP000235220">
    <property type="component" value="Chromosome 12"/>
</dbReference>
<dbReference type="PROSITE" id="PS51295">
    <property type="entry name" value="CRM"/>
    <property type="match status" value="1"/>
</dbReference>
<feature type="compositionally biased region" description="Acidic residues" evidence="1">
    <location>
        <begin position="350"/>
        <end position="390"/>
    </location>
</feature>
<dbReference type="GeneID" id="108992455"/>
<evidence type="ECO:0000256" key="1">
    <source>
        <dbReference type="SAM" id="MobiDB-lite"/>
    </source>
</evidence>
<dbReference type="STRING" id="51240.A0A2I4ET17"/>
<feature type="region of interest" description="Disordered" evidence="1">
    <location>
        <begin position="78"/>
        <end position="115"/>
    </location>
</feature>
<reference evidence="3" key="1">
    <citation type="submission" date="2025-08" db="UniProtKB">
        <authorList>
            <consortium name="RefSeq"/>
        </authorList>
    </citation>
    <scope>IDENTIFICATION</scope>
    <source>
        <tissue evidence="3">Leaves</tissue>
    </source>
</reference>
<dbReference type="RefSeq" id="XP_018822553.1">
    <property type="nucleotide sequence ID" value="XM_018967008.2"/>
</dbReference>
<proteinExistence type="predicted"/>
<dbReference type="FunCoup" id="A0A2I4ET17">
    <property type="interactions" value="2914"/>
</dbReference>
<dbReference type="OrthoDB" id="1936631at2759"/>
<dbReference type="InterPro" id="IPR040286">
    <property type="entry name" value="At3g25440-like"/>
</dbReference>
<evidence type="ECO:0000313" key="2">
    <source>
        <dbReference type="Proteomes" id="UP000235220"/>
    </source>
</evidence>
<protein>
    <submittedName>
        <fullName evidence="3">Uncharacterized CRM domain-containing protein At3g25440, chloroplastic</fullName>
    </submittedName>
</protein>
<gene>
    <name evidence="3" type="primary">LOC108992455</name>
</gene>
<dbReference type="AlphaFoldDB" id="A0A2I4ET17"/>
<dbReference type="Pfam" id="PF01985">
    <property type="entry name" value="CRS1_YhbY"/>
    <property type="match status" value="1"/>
</dbReference>
<feature type="compositionally biased region" description="Basic residues" evidence="1">
    <location>
        <begin position="84"/>
        <end position="108"/>
    </location>
</feature>
<accession>A0A2I4ET17</accession>
<dbReference type="SUPFAM" id="SSF75471">
    <property type="entry name" value="YhbY-like"/>
    <property type="match status" value="1"/>
</dbReference>
<feature type="compositionally biased region" description="Basic and acidic residues" evidence="1">
    <location>
        <begin position="322"/>
        <end position="338"/>
    </location>
</feature>
<dbReference type="Gene3D" id="3.30.110.60">
    <property type="entry name" value="YhbY-like"/>
    <property type="match status" value="1"/>
</dbReference>
<keyword evidence="2" id="KW-1185">Reference proteome</keyword>
<dbReference type="PANTHER" id="PTHR31426:SF2">
    <property type="entry name" value="OS01G0958400 PROTEIN"/>
    <property type="match status" value="1"/>
</dbReference>
<feature type="region of interest" description="Disordered" evidence="1">
    <location>
        <begin position="313"/>
        <end position="399"/>
    </location>
</feature>
<dbReference type="InterPro" id="IPR035920">
    <property type="entry name" value="YhbY-like_sf"/>
</dbReference>
<sequence>MAKALFRSLRRASSLLVLSTPSNSLSFRSNFQAQESIFNITKHFFPLNQPSPLWTCRNLSHGSVSLIISEGKPKFETHKVDPPKKHKWTTKKRLKMKRMKEKHKRKMANKRDPRSLGIKGKRKRKFENAEERIKYKLEKAKIKEALLIERLKRYEVPKVQGPEVKSHELTGEERFYLKKMAQKRSNYAPVGRRGIFGGVILNMHMHWKKHETVEVICKPCKPGQVQEYAQEIARLSGGIPIQIIGDNTIIFYRGKDYVQPQVMSPIDTLSKKRALEKSKYEQSLESVRRFIAIAEKELELYYRHIALYGDPNDRNPISILDSPRKDFQESGKLGKESLDPASDCFRADLSESEADSPEVSETEDDFEYDDLSTSESDSEDDSIFGSNDEDRELRSPAKEENYLTILGFPSMFESKYDSGNPDFAKEHVVAVKS</sequence>
<name>A0A2I4ET17_JUGRE</name>
<dbReference type="Gramene" id="Jr12_07530_p1">
    <property type="protein sequence ID" value="cds.Jr12_07530_p1"/>
    <property type="gene ID" value="Jr12_07530"/>
</dbReference>
<dbReference type="PANTHER" id="PTHR31426">
    <property type="entry name" value="GROUP II INTRON SPLICING FACTOR CRS1-LIKE"/>
    <property type="match status" value="1"/>
</dbReference>
<dbReference type="KEGG" id="jre:108992455"/>
<dbReference type="SMART" id="SM01103">
    <property type="entry name" value="CRS1_YhbY"/>
    <property type="match status" value="1"/>
</dbReference>